<protein>
    <submittedName>
        <fullName evidence="2">Uncharacterized protein</fullName>
    </submittedName>
</protein>
<dbReference type="AlphaFoldDB" id="A0A0F9FXV7"/>
<dbReference type="EMBL" id="LAZR01028569">
    <property type="protein sequence ID" value="KKL62190.1"/>
    <property type="molecule type" value="Genomic_DNA"/>
</dbReference>
<feature type="compositionally biased region" description="Gly residues" evidence="1">
    <location>
        <begin position="82"/>
        <end position="116"/>
    </location>
</feature>
<evidence type="ECO:0000256" key="1">
    <source>
        <dbReference type="SAM" id="MobiDB-lite"/>
    </source>
</evidence>
<accession>A0A0F9FXV7</accession>
<evidence type="ECO:0000313" key="2">
    <source>
        <dbReference type="EMBL" id="KKL62190.1"/>
    </source>
</evidence>
<feature type="region of interest" description="Disordered" evidence="1">
    <location>
        <begin position="73"/>
        <end position="116"/>
    </location>
</feature>
<comment type="caution">
    <text evidence="2">The sequence shown here is derived from an EMBL/GenBank/DDBJ whole genome shotgun (WGS) entry which is preliminary data.</text>
</comment>
<gene>
    <name evidence="2" type="ORF">LCGC14_2187660</name>
</gene>
<proteinExistence type="predicted"/>
<sequence length="116" mass="11459">MNLKQEEVFEGVVKDRLSNAVFTNLTLPVRRFGYSPRMIFLSLDNSSNISSLSELSPPPASGAVSGASPGGTSGLFACAGGPEEGGPEGGPEGGNTGAGGKPGFFGGPLGGPAFGG</sequence>
<organism evidence="2">
    <name type="scientific">marine sediment metagenome</name>
    <dbReference type="NCBI Taxonomy" id="412755"/>
    <lineage>
        <taxon>unclassified sequences</taxon>
        <taxon>metagenomes</taxon>
        <taxon>ecological metagenomes</taxon>
    </lineage>
</organism>
<feature type="non-terminal residue" evidence="2">
    <location>
        <position position="116"/>
    </location>
</feature>
<name>A0A0F9FXV7_9ZZZZ</name>
<reference evidence="2" key="1">
    <citation type="journal article" date="2015" name="Nature">
        <title>Complex archaea that bridge the gap between prokaryotes and eukaryotes.</title>
        <authorList>
            <person name="Spang A."/>
            <person name="Saw J.H."/>
            <person name="Jorgensen S.L."/>
            <person name="Zaremba-Niedzwiedzka K."/>
            <person name="Martijn J."/>
            <person name="Lind A.E."/>
            <person name="van Eijk R."/>
            <person name="Schleper C."/>
            <person name="Guy L."/>
            <person name="Ettema T.J."/>
        </authorList>
    </citation>
    <scope>NUCLEOTIDE SEQUENCE</scope>
</reference>